<keyword evidence="4" id="KW-1185">Reference proteome</keyword>
<keyword evidence="2" id="KW-0812">Transmembrane</keyword>
<feature type="compositionally biased region" description="Basic and acidic residues" evidence="1">
    <location>
        <begin position="210"/>
        <end position="226"/>
    </location>
</feature>
<reference evidence="3 4" key="1">
    <citation type="submission" date="2017-03" db="EMBL/GenBank/DDBJ databases">
        <title>An alternative strategy for trypanosome survival in the mammalian bloodstream revealed through genome and transcriptome analysis of the ubiquitous bovine parasite Trypanosoma (Megatrypanum) theileri.</title>
        <authorList>
            <person name="Kelly S."/>
            <person name="Ivens A."/>
            <person name="Mott A."/>
            <person name="O'Neill E."/>
            <person name="Emms D."/>
            <person name="Macleod O."/>
            <person name="Voorheis P."/>
            <person name="Matthews J."/>
            <person name="Matthews K."/>
            <person name="Carrington M."/>
        </authorList>
    </citation>
    <scope>NUCLEOTIDE SEQUENCE [LARGE SCALE GENOMIC DNA]</scope>
    <source>
        <strain evidence="3">Edinburgh</strain>
    </source>
</reference>
<keyword evidence="2" id="KW-1133">Transmembrane helix</keyword>
<feature type="transmembrane region" description="Helical" evidence="2">
    <location>
        <begin position="565"/>
        <end position="587"/>
    </location>
</feature>
<feature type="region of interest" description="Disordered" evidence="1">
    <location>
        <begin position="377"/>
        <end position="396"/>
    </location>
</feature>
<feature type="transmembrane region" description="Helical" evidence="2">
    <location>
        <begin position="53"/>
        <end position="79"/>
    </location>
</feature>
<evidence type="ECO:0000313" key="4">
    <source>
        <dbReference type="Proteomes" id="UP000192257"/>
    </source>
</evidence>
<feature type="transmembrane region" description="Helical" evidence="2">
    <location>
        <begin position="499"/>
        <end position="522"/>
    </location>
</feature>
<dbReference type="VEuPathDB" id="TriTrypDB:TM35_000312030"/>
<protein>
    <submittedName>
        <fullName evidence="3">Uncharacterized protein</fullName>
    </submittedName>
</protein>
<dbReference type="Proteomes" id="UP000192257">
    <property type="component" value="Unassembled WGS sequence"/>
</dbReference>
<keyword evidence="2" id="KW-0472">Membrane</keyword>
<feature type="region of interest" description="Disordered" evidence="1">
    <location>
        <begin position="210"/>
        <end position="239"/>
    </location>
</feature>
<comment type="caution">
    <text evidence="3">The sequence shown here is derived from an EMBL/GenBank/DDBJ whole genome shotgun (WGS) entry which is preliminary data.</text>
</comment>
<dbReference type="EMBL" id="NBCO01000031">
    <property type="protein sequence ID" value="ORC86017.1"/>
    <property type="molecule type" value="Genomic_DNA"/>
</dbReference>
<sequence length="610" mass="66993">MNSEVGVHEKRSLRDTVIGCVFVIVWVLTAVGCFSRIHILVEDRHHPLASPLVAMKVTIMVLLGLWAAGCAALGQLGLFAPAEEWRLVPEFVFNVVIVQFVRPAAVVLFCVVVSTPAAAPSSTSVTVEQAAPRNNNSNSRVERQIKESSRGMGSRRSKKKEMVEMVKNVEVTHSNDRFHIPYLQQREGISNFDNDFVRDEDMYSALGEVEDVRSNPRQNNSRERGNGGKFYNKQSPNMLNVGNGYTVTRNNSTPGKGIPQPLFGATVPESYSVLDSECRSNCQAALEWDEGLTGRDFLGGREMYNNSYSNAYDVATIPKANWEGEHDVSRSYSSGSCASSGFGGSGSGYMDAEGIGTTIVVAAPAAAAATTTTPTPFLGGSSASNSTRTNRSSRDRGRCMSCVSSLIHWIIGRIPSDDAAYTDSNAMTRWSRLFGWRVALRLRLFIPFVFLFVVLSIYCVISAARGDVVHCIERLSEMSVCKMPGIQSISDRLYLPRTLTILATVSNSLLLLVWTVSGVECLGRIGNVLTKQSFLRTFFIGALLLSSLTMYEVLQLFDELRYNGLLTLVIRILKNICENVLVILLMLRLGSGSGKMPRWYSLVGSVLYAD</sequence>
<feature type="transmembrane region" description="Helical" evidence="2">
    <location>
        <begin position="534"/>
        <end position="553"/>
    </location>
</feature>
<accession>A0A1X0NMU8</accession>
<evidence type="ECO:0000313" key="3">
    <source>
        <dbReference type="EMBL" id="ORC86017.1"/>
    </source>
</evidence>
<dbReference type="AlphaFoldDB" id="A0A1X0NMU8"/>
<feature type="transmembrane region" description="Helical" evidence="2">
    <location>
        <begin position="442"/>
        <end position="464"/>
    </location>
</feature>
<dbReference type="GeneID" id="39988464"/>
<organism evidence="3 4">
    <name type="scientific">Trypanosoma theileri</name>
    <dbReference type="NCBI Taxonomy" id="67003"/>
    <lineage>
        <taxon>Eukaryota</taxon>
        <taxon>Discoba</taxon>
        <taxon>Euglenozoa</taxon>
        <taxon>Kinetoplastea</taxon>
        <taxon>Metakinetoplastina</taxon>
        <taxon>Trypanosomatida</taxon>
        <taxon>Trypanosomatidae</taxon>
        <taxon>Trypanosoma</taxon>
    </lineage>
</organism>
<gene>
    <name evidence="3" type="ORF">TM35_000312030</name>
</gene>
<name>A0A1X0NMU8_9TRYP</name>
<evidence type="ECO:0000256" key="2">
    <source>
        <dbReference type="SAM" id="Phobius"/>
    </source>
</evidence>
<feature type="compositionally biased region" description="Basic and acidic residues" evidence="1">
    <location>
        <begin position="140"/>
        <end position="149"/>
    </location>
</feature>
<feature type="compositionally biased region" description="Low complexity" evidence="1">
    <location>
        <begin position="377"/>
        <end position="390"/>
    </location>
</feature>
<evidence type="ECO:0000256" key="1">
    <source>
        <dbReference type="SAM" id="MobiDB-lite"/>
    </source>
</evidence>
<dbReference type="RefSeq" id="XP_028880083.1">
    <property type="nucleotide sequence ID" value="XM_029028684.1"/>
</dbReference>
<proteinExistence type="predicted"/>
<feature type="transmembrane region" description="Helical" evidence="2">
    <location>
        <begin position="16"/>
        <end position="41"/>
    </location>
</feature>
<dbReference type="OrthoDB" id="248449at2759"/>
<feature type="region of interest" description="Disordered" evidence="1">
    <location>
        <begin position="123"/>
        <end position="161"/>
    </location>
</feature>
<feature type="transmembrane region" description="Helical" evidence="2">
    <location>
        <begin position="91"/>
        <end position="113"/>
    </location>
</feature>